<evidence type="ECO:0000256" key="1">
    <source>
        <dbReference type="SAM" id="MobiDB-lite"/>
    </source>
</evidence>
<feature type="compositionally biased region" description="Low complexity" evidence="1">
    <location>
        <begin position="204"/>
        <end position="216"/>
    </location>
</feature>
<dbReference type="Proteomes" id="UP001153069">
    <property type="component" value="Unassembled WGS sequence"/>
</dbReference>
<dbReference type="PANTHER" id="PTHR43642">
    <property type="entry name" value="HYBRID SIGNAL TRANSDUCTION HISTIDINE KINASE G"/>
    <property type="match status" value="1"/>
</dbReference>
<sequence>MSDWPLQNICEPHESNDVLLKKKTKGIVAHYFSPAEAEQDNGQCYEGNLRFLELLKERHGDYVSKSPMEKPLVALELLRQWRTQVPPGRFLMAQSTAEDSNAPPLWKDVGDKEARSRISKALKQLSSSRESSSGSQADDETKSEAPTVDSATVATATPTASATSSLEDKEQCCGGDQDTNNPGTTAESSAPLTMERQESDRPVPRSVPRSLPAPLRMPAPSHKANLPPIPRIVKPSRLASRRISAQLHAGNVQGRVYGRWKERDQLLGILKRQMKQKPQRPPSLARCGRRTSSSLSETSGSVTNNTKVQERKVDFVLIQGSLGVGKTALARTLKNPMALTDDDDQQPDLNVKPSFFLEAKFEQLMNPNPYQCFLDVFNDFCRQLIRCDDHLIVEQCREAIMDSFQEDVDVLLNLIPALGHVVFPECHDAKRPGTLESKSSNSSGALMTQKVKGYFVLLLQTIASLAPQNPLVVLLNDLHWASEISLDILTTLIADVGVPSSNSCGSSSGGIIFVASLCDDQEAKPYFKPAMEVLASRRTVDLHTITLQNMTECDVRDFLVDTLDCGYEKVLELSKMMYRISKGNPMLLQEFLRKMQDHGFLRTDETTGEWTFDMSSMSCHFSQAESFSDMLRLKISRFSKEAQKTLKYAACLGSSTIDMSLLTLMDPENVASHLSEATEVGLLRNRDDSYHFSIDGVQHKIYSMIPSEERASYHLCIAQKLWKHLEERKDKEFLFILLNQLMLGDSEVKADDDRRAVAGLCLRAGELAAKTLGFHTAWVYLEHGISILPKDKLWGRDNYDLSLRLHNAAVEVCYCNAQFQILDDLIEAILEHSRVFDDSLIARSTKIFALGSRHHLAEALDVALSTLKELGERLPSDPTSLSVATSVRKTKKLLHGLSDESILRMKRMTDRNALAKMSILNHMFLYAFYAKPYLGVLVSLRMVQLTMEYGISGLSSVAFCFYAELLVCGPSVEDGIRYGKLGMQLYEKCKNEAWLCRVWGVYYGLVSPTREALAKSLEPLRHAKRVGMRTGDMEYAMLNGMIYIYHAGHSLRLPELKEEIRKLTTEMEQTGHTLALASILPVTQCISRFEEGMGDEQQHQASVEAFEVESRKFQANSNQAAVLWLQYSRMSPAYMYGEFDQALKYSKGIDALYTKHGYNSTGAGLVLFVECMVLLAHAKKSAFNRLRYVPYVKRRLRKLKKWTYLAPDNLQDKLCLLKAELAAVLGDLDNACLHSRSGILHARSHGHLGIEAMGNERLAMYILEKGDSDAALLVFDEACRVYDDWGATAKAVQLRKYRESLLGVSG</sequence>
<protein>
    <submittedName>
        <fullName evidence="4">Transcriptional regulator</fullName>
    </submittedName>
</protein>
<accession>A0A9N8HRC2</accession>
<evidence type="ECO:0000313" key="5">
    <source>
        <dbReference type="Proteomes" id="UP001153069"/>
    </source>
</evidence>
<keyword evidence="5" id="KW-1185">Reference proteome</keyword>
<evidence type="ECO:0000259" key="3">
    <source>
        <dbReference type="Pfam" id="PF20710"/>
    </source>
</evidence>
<dbReference type="SUPFAM" id="SSF52540">
    <property type="entry name" value="P-loop containing nucleoside triphosphate hydrolases"/>
    <property type="match status" value="1"/>
</dbReference>
<evidence type="ECO:0000313" key="4">
    <source>
        <dbReference type="EMBL" id="CAB9522432.1"/>
    </source>
</evidence>
<dbReference type="EMBL" id="CAICTM010001300">
    <property type="protein sequence ID" value="CAB9522432.1"/>
    <property type="molecule type" value="Genomic_DNA"/>
</dbReference>
<dbReference type="InterPro" id="IPR027417">
    <property type="entry name" value="P-loop_NTPase"/>
</dbReference>
<dbReference type="OrthoDB" id="45468at2759"/>
<feature type="region of interest" description="Disordered" evidence="1">
    <location>
        <begin position="271"/>
        <end position="304"/>
    </location>
</feature>
<dbReference type="Pfam" id="PF13191">
    <property type="entry name" value="AAA_16"/>
    <property type="match status" value="1"/>
</dbReference>
<feature type="compositionally biased region" description="Low complexity" evidence="1">
    <location>
        <begin position="291"/>
        <end position="303"/>
    </location>
</feature>
<dbReference type="InterPro" id="IPR053159">
    <property type="entry name" value="Hybrid_Histidine_Kinase"/>
</dbReference>
<dbReference type="Pfam" id="PF20710">
    <property type="entry name" value="DUF6824"/>
    <property type="match status" value="1"/>
</dbReference>
<comment type="caution">
    <text evidence="4">The sequence shown here is derived from an EMBL/GenBank/DDBJ whole genome shotgun (WGS) entry which is preliminary data.</text>
</comment>
<proteinExistence type="predicted"/>
<evidence type="ECO:0000259" key="2">
    <source>
        <dbReference type="Pfam" id="PF13191"/>
    </source>
</evidence>
<feature type="compositionally biased region" description="Low complexity" evidence="1">
    <location>
        <begin position="126"/>
        <end position="135"/>
    </location>
</feature>
<reference evidence="4" key="1">
    <citation type="submission" date="2020-06" db="EMBL/GenBank/DDBJ databases">
        <authorList>
            <consortium name="Plant Systems Biology data submission"/>
        </authorList>
    </citation>
    <scope>NUCLEOTIDE SEQUENCE</scope>
    <source>
        <strain evidence="4">D6</strain>
    </source>
</reference>
<gene>
    <name evidence="4" type="ORF">SEMRO_1302_G260900.1</name>
</gene>
<name>A0A9N8HRC2_9STRA</name>
<feature type="domain" description="DUF6824" evidence="3">
    <location>
        <begin position="45"/>
        <end position="123"/>
    </location>
</feature>
<dbReference type="InterPro" id="IPR049227">
    <property type="entry name" value="DUF6824"/>
</dbReference>
<dbReference type="PANTHER" id="PTHR43642:SF1">
    <property type="entry name" value="HYBRID SIGNAL TRANSDUCTION HISTIDINE KINASE G"/>
    <property type="match status" value="1"/>
</dbReference>
<feature type="compositionally biased region" description="Polar residues" evidence="1">
    <location>
        <begin position="177"/>
        <end position="191"/>
    </location>
</feature>
<organism evidence="4 5">
    <name type="scientific">Seminavis robusta</name>
    <dbReference type="NCBI Taxonomy" id="568900"/>
    <lineage>
        <taxon>Eukaryota</taxon>
        <taxon>Sar</taxon>
        <taxon>Stramenopiles</taxon>
        <taxon>Ochrophyta</taxon>
        <taxon>Bacillariophyta</taxon>
        <taxon>Bacillariophyceae</taxon>
        <taxon>Bacillariophycidae</taxon>
        <taxon>Naviculales</taxon>
        <taxon>Naviculaceae</taxon>
        <taxon>Seminavis</taxon>
    </lineage>
</organism>
<dbReference type="InterPro" id="IPR041664">
    <property type="entry name" value="AAA_16"/>
</dbReference>
<feature type="compositionally biased region" description="Low complexity" evidence="1">
    <location>
        <begin position="145"/>
        <end position="165"/>
    </location>
</feature>
<feature type="region of interest" description="Disordered" evidence="1">
    <location>
        <begin position="94"/>
        <end position="113"/>
    </location>
</feature>
<feature type="domain" description="Orc1-like AAA ATPase" evidence="2">
    <location>
        <begin position="314"/>
        <end position="495"/>
    </location>
</feature>
<feature type="region of interest" description="Disordered" evidence="1">
    <location>
        <begin position="120"/>
        <end position="230"/>
    </location>
</feature>